<feature type="region of interest" description="Disordered" evidence="1">
    <location>
        <begin position="208"/>
        <end position="227"/>
    </location>
</feature>
<gene>
    <name evidence="2" type="ORF">METZ01_LOCUS209598</name>
</gene>
<protein>
    <submittedName>
        <fullName evidence="2">Uncharacterized protein</fullName>
    </submittedName>
</protein>
<organism evidence="2">
    <name type="scientific">marine metagenome</name>
    <dbReference type="NCBI Taxonomy" id="408172"/>
    <lineage>
        <taxon>unclassified sequences</taxon>
        <taxon>metagenomes</taxon>
        <taxon>ecological metagenomes</taxon>
    </lineage>
</organism>
<evidence type="ECO:0000256" key="1">
    <source>
        <dbReference type="SAM" id="MobiDB-lite"/>
    </source>
</evidence>
<evidence type="ECO:0000313" key="2">
    <source>
        <dbReference type="EMBL" id="SVB56744.1"/>
    </source>
</evidence>
<dbReference type="AlphaFoldDB" id="A0A382F301"/>
<name>A0A382F301_9ZZZZ</name>
<proteinExistence type="predicted"/>
<accession>A0A382F301</accession>
<sequence>MSDGTLQTLDVTMLDDVGTGANELIQLDSNAKIPACSGAAITGLSGVTKSASDPVIATNPSGGVGTVFQNTTSGEMYVCTDATAGANVWTNVGAGTGNINPIPPYGGSNYGFAAGGQHGVQTNAPHYYNSNRIERFSFASDGNAVDWADLAIAVKYVASATSHTYGYSCMGMRYNPGYTDHNAIQKYALTSQTNGTDIGDALGIGQGASGSSSQTHGYASGRYVSPA</sequence>
<reference evidence="2" key="1">
    <citation type="submission" date="2018-05" db="EMBL/GenBank/DDBJ databases">
        <authorList>
            <person name="Lanie J.A."/>
            <person name="Ng W.-L."/>
            <person name="Kazmierczak K.M."/>
            <person name="Andrzejewski T.M."/>
            <person name="Davidsen T.M."/>
            <person name="Wayne K.J."/>
            <person name="Tettelin H."/>
            <person name="Glass J.I."/>
            <person name="Rusch D."/>
            <person name="Podicherti R."/>
            <person name="Tsui H.-C.T."/>
            <person name="Winkler M.E."/>
        </authorList>
    </citation>
    <scope>NUCLEOTIDE SEQUENCE</scope>
</reference>
<feature type="non-terminal residue" evidence="2">
    <location>
        <position position="227"/>
    </location>
</feature>
<dbReference type="EMBL" id="UINC01047452">
    <property type="protein sequence ID" value="SVB56744.1"/>
    <property type="molecule type" value="Genomic_DNA"/>
</dbReference>